<organism evidence="2 3">
    <name type="scientific">Aedoeadaptatus nemausensis</name>
    <dbReference type="NCBI Taxonomy" id="2582829"/>
    <lineage>
        <taxon>Bacteria</taxon>
        <taxon>Bacillati</taxon>
        <taxon>Bacillota</taxon>
        <taxon>Tissierellia</taxon>
        <taxon>Tissierellales</taxon>
        <taxon>Peptoniphilaceae</taxon>
        <taxon>Aedoeadaptatus</taxon>
    </lineage>
</organism>
<sequence>MSYTKCYAARCGGSPFELKKVHEETNFLLTYPNEKEFSIEEEKSFLRQKEESADEIELCAVVADVIVGLAGVSAIGASEKISHRAEVGVSIEKDFWRLGIGSALTAASIKCAKKAGFRQLELEVVADNRNEIALYEKMAFVEYGRNPRGFVSRKSDYQELILMRLELR</sequence>
<dbReference type="EMBL" id="CAIJCS010000026">
    <property type="protein sequence ID" value="CAC9935571.1"/>
    <property type="molecule type" value="Genomic_DNA"/>
</dbReference>
<keyword evidence="3" id="KW-1185">Reference proteome</keyword>
<evidence type="ECO:0000313" key="2">
    <source>
        <dbReference type="EMBL" id="CAC9935571.1"/>
    </source>
</evidence>
<accession>A0A6V6Y788</accession>
<reference evidence="2 3" key="1">
    <citation type="submission" date="2020-06" db="EMBL/GenBank/DDBJ databases">
        <authorList>
            <person name="Criscuolo A."/>
        </authorList>
    </citation>
    <scope>NUCLEOTIDE SEQUENCE [LARGE SCALE GENOMIC DNA]</scope>
    <source>
        <strain evidence="2">1804121828</strain>
    </source>
</reference>
<evidence type="ECO:0000259" key="1">
    <source>
        <dbReference type="PROSITE" id="PS51186"/>
    </source>
</evidence>
<dbReference type="Proteomes" id="UP000586454">
    <property type="component" value="Unassembled WGS sequence"/>
</dbReference>
<feature type="domain" description="N-acetyltransferase" evidence="1">
    <location>
        <begin position="16"/>
        <end position="168"/>
    </location>
</feature>
<dbReference type="CDD" id="cd04301">
    <property type="entry name" value="NAT_SF"/>
    <property type="match status" value="1"/>
</dbReference>
<dbReference type="InterPro" id="IPR016181">
    <property type="entry name" value="Acyl_CoA_acyltransferase"/>
</dbReference>
<dbReference type="Gene3D" id="3.40.630.30">
    <property type="match status" value="1"/>
</dbReference>
<gene>
    <name evidence="2" type="ORF">PEPNEM18_01568</name>
</gene>
<evidence type="ECO:0000313" key="3">
    <source>
        <dbReference type="Proteomes" id="UP000586454"/>
    </source>
</evidence>
<protein>
    <recommendedName>
        <fullName evidence="1">N-acetyltransferase domain-containing protein</fullName>
    </recommendedName>
</protein>
<proteinExistence type="predicted"/>
<name>A0A6V6Y788_9FIRM</name>
<dbReference type="RefSeq" id="WP_218956344.1">
    <property type="nucleotide sequence ID" value="NZ_CAIJCS010000026.1"/>
</dbReference>
<dbReference type="PROSITE" id="PS51186">
    <property type="entry name" value="GNAT"/>
    <property type="match status" value="1"/>
</dbReference>
<comment type="caution">
    <text evidence="2">The sequence shown here is derived from an EMBL/GenBank/DDBJ whole genome shotgun (WGS) entry which is preliminary data.</text>
</comment>
<dbReference type="GO" id="GO:0016747">
    <property type="term" value="F:acyltransferase activity, transferring groups other than amino-acyl groups"/>
    <property type="evidence" value="ECO:0007669"/>
    <property type="project" value="InterPro"/>
</dbReference>
<dbReference type="InterPro" id="IPR000182">
    <property type="entry name" value="GNAT_dom"/>
</dbReference>
<dbReference type="PANTHER" id="PTHR43328:SF1">
    <property type="entry name" value="N-ACETYLTRANSFERASE DOMAIN-CONTAINING PROTEIN"/>
    <property type="match status" value="1"/>
</dbReference>
<dbReference type="SUPFAM" id="SSF55729">
    <property type="entry name" value="Acyl-CoA N-acyltransferases (Nat)"/>
    <property type="match status" value="1"/>
</dbReference>
<dbReference type="Pfam" id="PF00583">
    <property type="entry name" value="Acetyltransf_1"/>
    <property type="match status" value="1"/>
</dbReference>
<dbReference type="AlphaFoldDB" id="A0A6V6Y788"/>
<dbReference type="PANTHER" id="PTHR43328">
    <property type="entry name" value="ACETYLTRANSFERASE-RELATED"/>
    <property type="match status" value="1"/>
</dbReference>